<dbReference type="PANTHER" id="PTHR18937:SF172">
    <property type="entry name" value="STRUCTURAL MAINTENANCE OF CHROMOSOMES PROTEIN"/>
    <property type="match status" value="1"/>
</dbReference>
<feature type="compositionally biased region" description="Basic and acidic residues" evidence="9">
    <location>
        <begin position="1523"/>
        <end position="1533"/>
    </location>
</feature>
<dbReference type="SUPFAM" id="SSF75553">
    <property type="entry name" value="Smc hinge domain"/>
    <property type="match status" value="1"/>
</dbReference>
<dbReference type="Pfam" id="PF02463">
    <property type="entry name" value="SMC_N"/>
    <property type="match status" value="1"/>
</dbReference>
<dbReference type="InterPro" id="IPR027417">
    <property type="entry name" value="P-loop_NTPase"/>
</dbReference>
<comment type="subcellular location">
    <subcellularLocation>
        <location evidence="1">Nucleus</location>
    </subcellularLocation>
</comment>
<keyword evidence="7" id="KW-0539">Nucleus</keyword>
<dbReference type="SUPFAM" id="SSF52540">
    <property type="entry name" value="P-loop containing nucleoside triphosphate hydrolases"/>
    <property type="match status" value="1"/>
</dbReference>
<dbReference type="Pfam" id="PF06470">
    <property type="entry name" value="SMC_hinge"/>
    <property type="match status" value="1"/>
</dbReference>
<dbReference type="SMART" id="SM00968">
    <property type="entry name" value="SMC_hinge"/>
    <property type="match status" value="1"/>
</dbReference>
<dbReference type="GO" id="GO:0000796">
    <property type="term" value="C:condensin complex"/>
    <property type="evidence" value="ECO:0007669"/>
    <property type="project" value="TreeGrafter"/>
</dbReference>
<evidence type="ECO:0000256" key="6">
    <source>
        <dbReference type="ARBA" id="ARBA00023067"/>
    </source>
</evidence>
<name>F0VI06_NEOCL</name>
<feature type="region of interest" description="Disordered" evidence="9">
    <location>
        <begin position="472"/>
        <end position="508"/>
    </location>
</feature>
<gene>
    <name evidence="11" type="ORF">NCLIV_031540</name>
</gene>
<evidence type="ECO:0000313" key="12">
    <source>
        <dbReference type="Proteomes" id="UP000007494"/>
    </source>
</evidence>
<keyword evidence="6" id="KW-0226">DNA condensation</keyword>
<feature type="region of interest" description="Disordered" evidence="9">
    <location>
        <begin position="822"/>
        <end position="845"/>
    </location>
</feature>
<evidence type="ECO:0000256" key="5">
    <source>
        <dbReference type="ARBA" id="ARBA00023054"/>
    </source>
</evidence>
<proteinExistence type="inferred from homology"/>
<dbReference type="InParanoid" id="F0VI06"/>
<evidence type="ECO:0000256" key="3">
    <source>
        <dbReference type="ARBA" id="ARBA00022741"/>
    </source>
</evidence>
<dbReference type="InterPro" id="IPR024704">
    <property type="entry name" value="SMC"/>
</dbReference>
<keyword evidence="5 8" id="KW-0175">Coiled coil</keyword>
<keyword evidence="12" id="KW-1185">Reference proteome</keyword>
<dbReference type="OrthoDB" id="5575062at2759"/>
<feature type="region of interest" description="Disordered" evidence="9">
    <location>
        <begin position="867"/>
        <end position="888"/>
    </location>
</feature>
<reference evidence="12" key="1">
    <citation type="journal article" date="2012" name="PLoS Pathog.">
        <title>Comparative genomics of the apicomplexan parasites Toxoplasma gondii and Neospora caninum: Coccidia differing in host range and transmission strategy.</title>
        <authorList>
            <person name="Reid A.J."/>
            <person name="Vermont S.J."/>
            <person name="Cotton J.A."/>
            <person name="Harris D."/>
            <person name="Hill-Cawthorne G.A."/>
            <person name="Konen-Waisman S."/>
            <person name="Latham S.M."/>
            <person name="Mourier T."/>
            <person name="Norton R."/>
            <person name="Quail M.A."/>
            <person name="Sanders M."/>
            <person name="Shanmugam D."/>
            <person name="Sohal A."/>
            <person name="Wasmuth J.D."/>
            <person name="Brunk B."/>
            <person name="Grigg M.E."/>
            <person name="Howard J.C."/>
            <person name="Parkinson J."/>
            <person name="Roos D.S."/>
            <person name="Trees A.J."/>
            <person name="Berriman M."/>
            <person name="Pain A."/>
            <person name="Wastling J.M."/>
        </authorList>
    </citation>
    <scope>NUCLEOTIDE SEQUENCE [LARGE SCALE GENOMIC DNA]</scope>
    <source>
        <strain evidence="12">Liverpool</strain>
    </source>
</reference>
<dbReference type="FunCoup" id="F0VI06">
    <property type="interactions" value="286"/>
</dbReference>
<dbReference type="PANTHER" id="PTHR18937">
    <property type="entry name" value="STRUCTURAL MAINTENANCE OF CHROMOSOMES SMC FAMILY MEMBER"/>
    <property type="match status" value="1"/>
</dbReference>
<keyword evidence="4" id="KW-0067">ATP-binding</keyword>
<sequence>MERETDSASSTCSPPPASALQCLEEEASLSPSPSHASADSLFPPSGQEVARELAGDETRADASSLNHGNCGRHTEAQPRSSESELTLAVREPGEHRTPHSANFPASPSSSVALALVDKGESEGRPRDPQSTGARCALPRKRLMIERVVLENFKSYGKKKTIGPFHKRFTAIVGPNGSGKSNVIDAMLFVFGRRAQQIRLKNVVELIHNSAAAGGGEPLQTARVTVFFQEIFDPDPDSEDFEVIPGSQFVVSREVSRASNSTEYRVNGQRAQQRQVVELLKSKGLDLQNNRFLILQGEVEQIALMKPKATRPEETGLLEYLEELVGSNRLVEPIQKAQEDYEASCQQYQEKANRCRAAGAEVKQLEGPKNEAVKFLQFEKQVQTNALLLAALDGRELSGVYRQKRRELAKVERQKEEDEEKGAALAQQFEALGKELDELWKKDKKLQTQFAEVDGKFNQMVWRDEELRNELFSEAQASEEKTQKVKANEKKREEEQKLIDSRQAEADEKKLQIPAAEEAYEKAKEDVETYRESIQDEVRRLAAAHSKAEQQLAPLQAKLDDQMKGIAKLNKEFSLLEKKKLRGEQEYKNLEESLTKLTQLLQDRTAGTKQKTQLLSTIRAEKTQATRRREEAQGEVSRLRERLREIQSKAHAIEARRVESKSNSRLMQALQQMKKKGEIKGLHDRLGELGCIDRKYEKAFMAAGGGFCSFLVVEEPPDATAIFQILRQQNLGRVNIMALRVLERDLAGYMQRSDSEARAGDFPLPRLIDLVSLKNDRYRVAFYKAVGDTVVASDMDEASRIAYSQRRRVVTLDGGLIEVDGRMVGGGVRDSPGSGRGIRVSEGPSVDNIAEEEDNLPELREEIREKEQRLQNALRESEESEESLTRLAAQEEETESSLALLQQDIQAAERQVKALRRREKPKNLPKLAAVALRKQPFLGSVFALSGSPATFSIRLFSALQYVQVQEVTERLASQSKESLSNEEKKKMVALQKEIDAASEKQKDTVEKVKNQERVVSELYQNVQNAGGEEMKTRKNKLLVAERDLNRLKGQVTFQLKEVTDRKVECENLKRANVRLTKEVADHQRRLTELSEQLSQMEDEAKEVLAEKEKIEEERSKLEEEMKGLRSRKETVEEDIKQLGLNTLDVKHQLTTLQAAVEQASQARQAQLQQFSSAVEKLSELQKMLRDEGGDDEGDEGSADNEGQQSENAAGEDTVQDAAQGEQEVEMESDEKKAEGMETTKRPEGEEAGGEVPGSKEAGSSDSDGEQDAEDDFASLLFTRFGELLRRLNLEASLAASNLRSLDKKTLLAERQKFGSEQKKGRGAATGEGGSLHALVLYRQKKKEFEKKEEDMQHAWKSREAAKRQVDLLCAERKKEFMDAFVIIAAKLKETYRMLSQGGDAELELVDSSDPFSEGVLLSVRPPKKSWRLIQHLSGGEKTLSSLSLVFALHHFSPTCVYFLDEIDAALDYRNVSILANFVKQKAKDAQFIIISLRNQLFELANRLVGIYKTFDVTKSVAVDPGRFSSDDRGEENKRPIASGEPESLASQTASPLLHRHREPEKKRGEVSTPLQLLSL</sequence>
<feature type="region of interest" description="Disordered" evidence="9">
    <location>
        <begin position="1184"/>
        <end position="1267"/>
    </location>
</feature>
<evidence type="ECO:0000256" key="7">
    <source>
        <dbReference type="ARBA" id="ARBA00023242"/>
    </source>
</evidence>
<dbReference type="Gene3D" id="3.30.70.1620">
    <property type="match status" value="1"/>
</dbReference>
<feature type="domain" description="SMC hinge" evidence="10">
    <location>
        <begin position="679"/>
        <end position="801"/>
    </location>
</feature>
<evidence type="ECO:0000313" key="11">
    <source>
        <dbReference type="EMBL" id="CBZ53367.1"/>
    </source>
</evidence>
<dbReference type="Gene3D" id="1.20.1060.20">
    <property type="match status" value="1"/>
</dbReference>
<dbReference type="RefSeq" id="XP_003883399.1">
    <property type="nucleotide sequence ID" value="XM_003883350.1"/>
</dbReference>
<dbReference type="PIRSF" id="PIRSF005719">
    <property type="entry name" value="SMC"/>
    <property type="match status" value="1"/>
</dbReference>
<evidence type="ECO:0000256" key="8">
    <source>
        <dbReference type="SAM" id="Coils"/>
    </source>
</evidence>
<feature type="compositionally biased region" description="Basic and acidic residues" evidence="9">
    <location>
        <begin position="1228"/>
        <end position="1243"/>
    </location>
</feature>
<dbReference type="GO" id="GO:0005634">
    <property type="term" value="C:nucleus"/>
    <property type="evidence" value="ECO:0007669"/>
    <property type="project" value="UniProtKB-SubCell"/>
</dbReference>
<evidence type="ECO:0000256" key="2">
    <source>
        <dbReference type="ARBA" id="ARBA00006005"/>
    </source>
</evidence>
<dbReference type="eggNOG" id="KOG0996">
    <property type="taxonomic scope" value="Eukaryota"/>
</dbReference>
<evidence type="ECO:0000256" key="4">
    <source>
        <dbReference type="ARBA" id="ARBA00022840"/>
    </source>
</evidence>
<evidence type="ECO:0000256" key="9">
    <source>
        <dbReference type="SAM" id="MobiDB-lite"/>
    </source>
</evidence>
<evidence type="ECO:0000259" key="10">
    <source>
        <dbReference type="SMART" id="SM00968"/>
    </source>
</evidence>
<dbReference type="GO" id="GO:0007076">
    <property type="term" value="P:mitotic chromosome condensation"/>
    <property type="evidence" value="ECO:0007669"/>
    <property type="project" value="TreeGrafter"/>
</dbReference>
<dbReference type="Proteomes" id="UP000007494">
    <property type="component" value="Chromosome VIII"/>
</dbReference>
<feature type="coiled-coil region" evidence="8">
    <location>
        <begin position="400"/>
        <end position="427"/>
    </location>
</feature>
<dbReference type="GeneID" id="13443805"/>
<feature type="coiled-coil region" evidence="8">
    <location>
        <begin position="1064"/>
        <end position="1140"/>
    </location>
</feature>
<feature type="compositionally biased region" description="Basic and acidic residues" evidence="9">
    <location>
        <begin position="49"/>
        <end position="60"/>
    </location>
</feature>
<dbReference type="Gene3D" id="3.40.50.300">
    <property type="entry name" value="P-loop containing nucleotide triphosphate hydrolases"/>
    <property type="match status" value="2"/>
</dbReference>
<dbReference type="GO" id="GO:0005524">
    <property type="term" value="F:ATP binding"/>
    <property type="evidence" value="ECO:0007669"/>
    <property type="project" value="UniProtKB-KW"/>
</dbReference>
<keyword evidence="3" id="KW-0547">Nucleotide-binding</keyword>
<feature type="compositionally biased region" description="Low complexity" evidence="9">
    <location>
        <begin position="28"/>
        <end position="41"/>
    </location>
</feature>
<evidence type="ECO:0000256" key="1">
    <source>
        <dbReference type="ARBA" id="ARBA00004123"/>
    </source>
</evidence>
<feature type="compositionally biased region" description="Acidic residues" evidence="9">
    <location>
        <begin position="1187"/>
        <end position="1197"/>
    </location>
</feature>
<dbReference type="EMBL" id="FR823390">
    <property type="protein sequence ID" value="CBZ53367.1"/>
    <property type="molecule type" value="Genomic_DNA"/>
</dbReference>
<feature type="region of interest" description="Disordered" evidence="9">
    <location>
        <begin position="1"/>
        <end position="109"/>
    </location>
</feature>
<organism evidence="11 12">
    <name type="scientific">Neospora caninum (strain Liverpool)</name>
    <dbReference type="NCBI Taxonomy" id="572307"/>
    <lineage>
        <taxon>Eukaryota</taxon>
        <taxon>Sar</taxon>
        <taxon>Alveolata</taxon>
        <taxon>Apicomplexa</taxon>
        <taxon>Conoidasida</taxon>
        <taxon>Coccidia</taxon>
        <taxon>Eucoccidiorida</taxon>
        <taxon>Eimeriorina</taxon>
        <taxon>Sarcocystidae</taxon>
        <taxon>Neospora</taxon>
    </lineage>
</organism>
<dbReference type="InterPro" id="IPR036277">
    <property type="entry name" value="SMC_hinge_sf"/>
</dbReference>
<comment type="similarity">
    <text evidence="2">Belongs to the SMC family. SMC4 subfamily.</text>
</comment>
<accession>F0VI06</accession>
<dbReference type="GO" id="GO:0016887">
    <property type="term" value="F:ATP hydrolysis activity"/>
    <property type="evidence" value="ECO:0007669"/>
    <property type="project" value="InterPro"/>
</dbReference>
<dbReference type="InterPro" id="IPR003395">
    <property type="entry name" value="RecF/RecN/SMC_N"/>
</dbReference>
<dbReference type="OMA" id="CPALDNM"/>
<protein>
    <submittedName>
        <fullName evidence="11">Putative chromosome condensation protein</fullName>
    </submittedName>
</protein>
<feature type="coiled-coil region" evidence="8">
    <location>
        <begin position="979"/>
        <end position="1006"/>
    </location>
</feature>
<dbReference type="VEuPathDB" id="ToxoDB:NCLIV_031540"/>
<dbReference type="InterPro" id="IPR010935">
    <property type="entry name" value="SMC_hinge"/>
</dbReference>
<feature type="compositionally biased region" description="Basic and acidic residues" evidence="9">
    <location>
        <begin position="477"/>
        <end position="508"/>
    </location>
</feature>
<feature type="region of interest" description="Disordered" evidence="9">
    <location>
        <begin position="1520"/>
        <end position="1574"/>
    </location>
</feature>